<dbReference type="AlphaFoldDB" id="F3GRK1"/>
<reference evidence="1 2" key="1">
    <citation type="journal article" date="2011" name="PLoS Pathog.">
        <title>Dynamic evolution of pathogenicity revealed by sequencing and comparative genomics of 19 Pseudomonas syringae isolates.</title>
        <authorList>
            <person name="Baltrus D.A."/>
            <person name="Nishimura M.T."/>
            <person name="Romanchuk A."/>
            <person name="Chang J.H."/>
            <person name="Mukhtar M.S."/>
            <person name="Cherkis K."/>
            <person name="Roach J."/>
            <person name="Grant S.R."/>
            <person name="Jones C.D."/>
            <person name="Dangl J.L."/>
        </authorList>
    </citation>
    <scope>NUCLEOTIDE SEQUENCE [LARGE SCALE GENOMIC DNA]</scope>
    <source>
        <strain evidence="1 2">1704B</strain>
    </source>
</reference>
<gene>
    <name evidence="1" type="ORF">PSYPI_47858</name>
</gene>
<evidence type="ECO:0000313" key="2">
    <source>
        <dbReference type="Proteomes" id="UP000004986"/>
    </source>
</evidence>
<name>F3GRK1_PSESJ</name>
<comment type="caution">
    <text evidence="1">The sequence shown here is derived from an EMBL/GenBank/DDBJ whole genome shotgun (WGS) entry which is preliminary data.</text>
</comment>
<accession>F3GRK1</accession>
<keyword evidence="2" id="KW-1185">Reference proteome</keyword>
<sequence length="39" mass="4295">WLFSLKFLSGDQIAFLVLEQTSAIWTRCQAPSTAGTPLP</sequence>
<feature type="non-terminal residue" evidence="1">
    <location>
        <position position="1"/>
    </location>
</feature>
<proteinExistence type="predicted"/>
<feature type="non-terminal residue" evidence="1">
    <location>
        <position position="39"/>
    </location>
</feature>
<organism evidence="1 2">
    <name type="scientific">Pseudomonas syringae pv. pisi str. 1704B</name>
    <dbReference type="NCBI Taxonomy" id="629263"/>
    <lineage>
        <taxon>Bacteria</taxon>
        <taxon>Pseudomonadati</taxon>
        <taxon>Pseudomonadota</taxon>
        <taxon>Gammaproteobacteria</taxon>
        <taxon>Pseudomonadales</taxon>
        <taxon>Pseudomonadaceae</taxon>
        <taxon>Pseudomonas</taxon>
        <taxon>Pseudomonas syringae</taxon>
    </lineage>
</organism>
<dbReference type="HOGENOM" id="CLU_3321901_0_0_6"/>
<evidence type="ECO:0000313" key="1">
    <source>
        <dbReference type="EMBL" id="EGH49704.1"/>
    </source>
</evidence>
<dbReference type="EMBL" id="AEAI01004607">
    <property type="protein sequence ID" value="EGH49704.1"/>
    <property type="molecule type" value="Genomic_DNA"/>
</dbReference>
<dbReference type="Proteomes" id="UP000004986">
    <property type="component" value="Unassembled WGS sequence"/>
</dbReference>
<protein>
    <submittedName>
        <fullName evidence="1">Uncharacterized protein</fullName>
    </submittedName>
</protein>